<gene>
    <name evidence="6" type="ORF">CCHR01_03336</name>
</gene>
<protein>
    <submittedName>
        <fullName evidence="6">Uncharacterized protein</fullName>
    </submittedName>
</protein>
<evidence type="ECO:0000256" key="1">
    <source>
        <dbReference type="ARBA" id="ARBA00004141"/>
    </source>
</evidence>
<evidence type="ECO:0000256" key="3">
    <source>
        <dbReference type="ARBA" id="ARBA00022989"/>
    </source>
</evidence>
<dbReference type="Proteomes" id="UP001243330">
    <property type="component" value="Unassembled WGS sequence"/>
</dbReference>
<feature type="compositionally biased region" description="Low complexity" evidence="5">
    <location>
        <begin position="1643"/>
        <end position="1660"/>
    </location>
</feature>
<evidence type="ECO:0000313" key="6">
    <source>
        <dbReference type="EMBL" id="KAK1854031.1"/>
    </source>
</evidence>
<evidence type="ECO:0000313" key="7">
    <source>
        <dbReference type="Proteomes" id="UP001243330"/>
    </source>
</evidence>
<dbReference type="EMBL" id="JAQOWY010000044">
    <property type="protein sequence ID" value="KAK1854031.1"/>
    <property type="molecule type" value="Genomic_DNA"/>
</dbReference>
<keyword evidence="4" id="KW-0472">Membrane</keyword>
<dbReference type="GO" id="GO:0005744">
    <property type="term" value="C:TIM23 mitochondrial import inner membrane translocase complex"/>
    <property type="evidence" value="ECO:0007669"/>
    <property type="project" value="TreeGrafter"/>
</dbReference>
<feature type="compositionally biased region" description="Low complexity" evidence="5">
    <location>
        <begin position="1558"/>
        <end position="1582"/>
    </location>
</feature>
<feature type="compositionally biased region" description="Low complexity" evidence="5">
    <location>
        <begin position="1481"/>
        <end position="1503"/>
    </location>
</feature>
<accession>A0AAD9AT34</accession>
<feature type="region of interest" description="Disordered" evidence="5">
    <location>
        <begin position="989"/>
        <end position="1179"/>
    </location>
</feature>
<feature type="compositionally biased region" description="Polar residues" evidence="5">
    <location>
        <begin position="1665"/>
        <end position="1687"/>
    </location>
</feature>
<comment type="subcellular location">
    <subcellularLocation>
        <location evidence="1">Membrane</location>
        <topology evidence="1">Multi-pass membrane protein</topology>
    </subcellularLocation>
</comment>
<feature type="compositionally biased region" description="Basic and acidic residues" evidence="5">
    <location>
        <begin position="1145"/>
        <end position="1171"/>
    </location>
</feature>
<feature type="compositionally biased region" description="Polar residues" evidence="5">
    <location>
        <begin position="1442"/>
        <end position="1463"/>
    </location>
</feature>
<feature type="compositionally biased region" description="Polar residues" evidence="5">
    <location>
        <begin position="1"/>
        <end position="37"/>
    </location>
</feature>
<dbReference type="Pfam" id="PF02466">
    <property type="entry name" value="Tim17"/>
    <property type="match status" value="1"/>
</dbReference>
<dbReference type="PANTHER" id="PTHR15371:SF0">
    <property type="entry name" value="SD19278P"/>
    <property type="match status" value="1"/>
</dbReference>
<evidence type="ECO:0000256" key="4">
    <source>
        <dbReference type="ARBA" id="ARBA00023136"/>
    </source>
</evidence>
<organism evidence="6 7">
    <name type="scientific">Colletotrichum chrysophilum</name>
    <dbReference type="NCBI Taxonomy" id="1836956"/>
    <lineage>
        <taxon>Eukaryota</taxon>
        <taxon>Fungi</taxon>
        <taxon>Dikarya</taxon>
        <taxon>Ascomycota</taxon>
        <taxon>Pezizomycotina</taxon>
        <taxon>Sordariomycetes</taxon>
        <taxon>Hypocreomycetidae</taxon>
        <taxon>Glomerellales</taxon>
        <taxon>Glomerellaceae</taxon>
        <taxon>Colletotrichum</taxon>
        <taxon>Colletotrichum gloeosporioides species complex</taxon>
    </lineage>
</organism>
<feature type="compositionally biased region" description="Polar residues" evidence="5">
    <location>
        <begin position="1586"/>
        <end position="1606"/>
    </location>
</feature>
<feature type="region of interest" description="Disordered" evidence="5">
    <location>
        <begin position="1"/>
        <end position="47"/>
    </location>
</feature>
<feature type="compositionally biased region" description="Basic and acidic residues" evidence="5">
    <location>
        <begin position="1118"/>
        <end position="1133"/>
    </location>
</feature>
<feature type="compositionally biased region" description="Low complexity" evidence="5">
    <location>
        <begin position="1776"/>
        <end position="1786"/>
    </location>
</feature>
<feature type="compositionally biased region" description="Acidic residues" evidence="5">
    <location>
        <begin position="1020"/>
        <end position="1031"/>
    </location>
</feature>
<feature type="region of interest" description="Disordered" evidence="5">
    <location>
        <begin position="1318"/>
        <end position="1359"/>
    </location>
</feature>
<feature type="compositionally biased region" description="Polar residues" evidence="5">
    <location>
        <begin position="1389"/>
        <end position="1399"/>
    </location>
</feature>
<keyword evidence="3" id="KW-1133">Transmembrane helix</keyword>
<dbReference type="PANTHER" id="PTHR15371">
    <property type="entry name" value="TIM23"/>
    <property type="match status" value="1"/>
</dbReference>
<feature type="region of interest" description="Disordered" evidence="5">
    <location>
        <begin position="424"/>
        <end position="452"/>
    </location>
</feature>
<feature type="compositionally biased region" description="Basic and acidic residues" evidence="5">
    <location>
        <begin position="1032"/>
        <end position="1041"/>
    </location>
</feature>
<feature type="compositionally biased region" description="Low complexity" evidence="5">
    <location>
        <begin position="1688"/>
        <end position="1698"/>
    </location>
</feature>
<keyword evidence="7" id="KW-1185">Reference proteome</keyword>
<feature type="compositionally biased region" description="Polar residues" evidence="5">
    <location>
        <begin position="1800"/>
        <end position="1812"/>
    </location>
</feature>
<feature type="compositionally biased region" description="Polar residues" evidence="5">
    <location>
        <begin position="1508"/>
        <end position="1540"/>
    </location>
</feature>
<keyword evidence="2" id="KW-0812">Transmembrane</keyword>
<feature type="compositionally biased region" description="Low complexity" evidence="5">
    <location>
        <begin position="1400"/>
        <end position="1420"/>
    </location>
</feature>
<feature type="compositionally biased region" description="Low complexity" evidence="5">
    <location>
        <begin position="573"/>
        <end position="587"/>
    </location>
</feature>
<reference evidence="6" key="1">
    <citation type="submission" date="2023-01" db="EMBL/GenBank/DDBJ databases">
        <title>Colletotrichum chrysophilum M932 genome sequence.</title>
        <authorList>
            <person name="Baroncelli R."/>
        </authorList>
    </citation>
    <scope>NUCLEOTIDE SEQUENCE</scope>
    <source>
        <strain evidence="6">M932</strain>
    </source>
</reference>
<feature type="compositionally biased region" description="Basic and acidic residues" evidence="5">
    <location>
        <begin position="1050"/>
        <end position="1072"/>
    </location>
</feature>
<proteinExistence type="predicted"/>
<name>A0AAD9AT34_9PEZI</name>
<sequence>MSSLWDTFSGRKSAQKETGASQSPAPSQAPTTLQTAPTHFDPSAGSGVESFLQSSAFADPAQLHPLSGLNKDTLEYLSLEDAALNDVPGGQSVLPSRGFTDDLCYGTGVTYLAALSIGGAWGMQEGLRRSANQPPKLRLNSVLNAVTRRGPFLGNSAGVVAITYNLFNSSIGYFRGKHDAANSILAGGLSGMVFKSTRGVRPMLISGGIVASVAGAWADVASGLVELKLDNMRARFRRGDLTSLQFPLPSGELRVDDEFGGHIVLSSDTSSPLPEGKQYLHDSLQARSDALQDTIRIRSIEFMLSLHNFLDQELLRLGAGYPPRPRSLHDPSWLDEKVQAVALARLETLHAYPLLDHDSFKIAIVHLGEDGATALDMLGPQQELGDADSFDGMMKDVQNGRKVVAVAKAWEVRLQKELPRLRDFQRSVPENAGQPEDPVNVGSRQSGSDRSSLGFSVVTISSRMWPGYTYSSDQHHFSGPASSDNNPTPYDLVKMCGCWPFSGAHYDNEDPPHVYRYVWDGQRYVMEIPSPAEKMKSPKVKTSANNTGGPRQVHFKEGSSHSSGSPFPITQGPDTSTTSTASTAPASDNHEDEEPVPGVFLHTSSNPSASVNLGYNFPPSTPFGQVPPQPTYGPFIPQTSTHPVFAAEANAFAPFGKFNPFGLQAPAYVNMADYQNVAPPAGGLHFQPPVPDTSHGVMQHVYVPRYDNGAPPHPGYAYHQPPPNNVTYIGQAPPPNPPVMIAQQPIMQPGMAMQNPPIMLQGPPQVINGAPMFQGPPPMGMNMPPNMGGGGGPVFAGNGGFPPDVTGFGKTAGEIAMEQAQFAYANGLFEPQDFKPADDDPSRYYPVREVDGNWTQRNRFTIDNLGDCRWTVNSLRAAIPYITGPRDLNYFQSSRTASRSHNWTRNVQSQLHGRYWDELGDRTRVAAAMTVKGRSSTLCEWALGVSVEEYCDSVQRRRRKTSIGRQRISVEISTDEESEEDTVKITYPRAGSKSSAARPSNIKKVRFQGAPKPALKAADSDAESSGDSEPDPDCKCRDCKIGRRRLRKAGKGDKEKAAEAETSEEESKPNEKKKSKVDKKSKKVIESSSESDDSDAETTETDTETEDEASPPPKKTKDKKESKKSANKSKETAAADVEPNNVGPTKKERAKKNDTKKEKAKKAREPEKLRPEAALPPNLRRPNLIMPIRAEVLQVEHAIEGVKDPRPNAFHDSQHGVVRVYHGPAYGNPYGLLYPARDPSKATLPLGMPHPLQNPYFNGFSNTVNPGDNHSKSQSPWGAIPVTYMPGGPPMMAPVDPMQMPQIPPYWAPVSPVKISSVKGSPKMSGANQAGDSKEKGWETNVGPAGAKAPSPAKSAKVQPLNNNVAPASPINISLTVNPNTPWAEFANTVSKKSSPNKDGSQAGSKQGSNNGSKKSWGSKKTTDWQTIPSGQHPDLGWGTPAKSQAGSNSGWPQTTGSNSAWGQTGDGNNDAWGTTGGSGSNRSGSGSNKSGRSNSGWNNSGNDQKNDTWNDSGTGQHNDGWNTSGNDTGNDPWGSSGNTQGDAAQGASGGDNVWGATTNNNTWGDSGNNNGNNNQTMNTDGWGASNGNTGDTWATGGNYNNWATASNHSNSSKKSNKSKNGGGSNRSASGNQQPPPNWDNQSNNVGFSGRVVSSGSNNSHQSRKSQAPPSNSGWDNNAGPSTNSPVGNASNKSNGSKKSSKKGSNNDDAWNAGSGDNNPAWIVDNNTGPMTVSPNASQTSKKSEKSDKNATTAGEGGGWGPAPAGDGWNPTGTEMSKGSGSSKSMPGAWDPTPPWGDTSMAQSTNGLADTW</sequence>
<dbReference type="GO" id="GO:0008320">
    <property type="term" value="F:protein transmembrane transporter activity"/>
    <property type="evidence" value="ECO:0007669"/>
    <property type="project" value="TreeGrafter"/>
</dbReference>
<comment type="caution">
    <text evidence="6">The sequence shown here is derived from an EMBL/GenBank/DDBJ whole genome shotgun (WGS) entry which is preliminary data.</text>
</comment>
<dbReference type="GO" id="GO:0030150">
    <property type="term" value="P:protein import into mitochondrial matrix"/>
    <property type="evidence" value="ECO:0007669"/>
    <property type="project" value="TreeGrafter"/>
</dbReference>
<feature type="compositionally biased region" description="Polar residues" evidence="5">
    <location>
        <begin position="540"/>
        <end position="549"/>
    </location>
</feature>
<feature type="region of interest" description="Disordered" evidence="5">
    <location>
        <begin position="1389"/>
        <end position="1812"/>
    </location>
</feature>
<feature type="compositionally biased region" description="Low complexity" evidence="5">
    <location>
        <begin position="1343"/>
        <end position="1357"/>
    </location>
</feature>
<feature type="compositionally biased region" description="Basic residues" evidence="5">
    <location>
        <begin position="1073"/>
        <end position="1082"/>
    </location>
</feature>
<feature type="compositionally biased region" description="Polar residues" evidence="5">
    <location>
        <begin position="1725"/>
        <end position="1741"/>
    </location>
</feature>
<dbReference type="InterPro" id="IPR045238">
    <property type="entry name" value="Tim23-like"/>
</dbReference>
<evidence type="ECO:0000256" key="5">
    <source>
        <dbReference type="SAM" id="MobiDB-lite"/>
    </source>
</evidence>
<feature type="compositionally biased region" description="Acidic residues" evidence="5">
    <location>
        <begin position="1089"/>
        <end position="1109"/>
    </location>
</feature>
<feature type="region of interest" description="Disordered" evidence="5">
    <location>
        <begin position="530"/>
        <end position="605"/>
    </location>
</feature>
<evidence type="ECO:0000256" key="2">
    <source>
        <dbReference type="ARBA" id="ARBA00022692"/>
    </source>
</evidence>
<feature type="compositionally biased region" description="Polar residues" evidence="5">
    <location>
        <begin position="442"/>
        <end position="452"/>
    </location>
</feature>